<dbReference type="Gene3D" id="3.90.190.10">
    <property type="entry name" value="Protein tyrosine phosphatase superfamily"/>
    <property type="match status" value="1"/>
</dbReference>
<feature type="domain" description="Tyrosine specific protein phosphatases" evidence="3">
    <location>
        <begin position="99"/>
        <end position="163"/>
    </location>
</feature>
<feature type="chain" id="PRO_5005888626" evidence="1">
    <location>
        <begin position="21"/>
        <end position="262"/>
    </location>
</feature>
<organism evidence="4">
    <name type="scientific">Haemonchus placei</name>
    <name type="common">Barber's pole worm</name>
    <dbReference type="NCBI Taxonomy" id="6290"/>
    <lineage>
        <taxon>Eukaryota</taxon>
        <taxon>Metazoa</taxon>
        <taxon>Ecdysozoa</taxon>
        <taxon>Nematoda</taxon>
        <taxon>Chromadorea</taxon>
        <taxon>Rhabditida</taxon>
        <taxon>Rhabditina</taxon>
        <taxon>Rhabditomorpha</taxon>
        <taxon>Strongyloidea</taxon>
        <taxon>Trichostrongylidae</taxon>
        <taxon>Haemonchus</taxon>
    </lineage>
</organism>
<dbReference type="InterPro" id="IPR003595">
    <property type="entry name" value="Tyr_Pase_cat"/>
</dbReference>
<evidence type="ECO:0000313" key="4">
    <source>
        <dbReference type="WBParaSite" id="HPLM_0001312901-mRNA-1"/>
    </source>
</evidence>
<dbReference type="SMART" id="SM00404">
    <property type="entry name" value="PTPc_motif"/>
    <property type="match status" value="1"/>
</dbReference>
<accession>A0A0N4WP60</accession>
<dbReference type="PROSITE" id="PS50055">
    <property type="entry name" value="TYR_PHOSPHATASE_PTP"/>
    <property type="match status" value="1"/>
</dbReference>
<evidence type="ECO:0000259" key="2">
    <source>
        <dbReference type="PROSITE" id="PS50055"/>
    </source>
</evidence>
<sequence>LNTICSLVCRLTSWISFTITIPACKNCFSTCLREYKWTGPFVENVGLIGSRIVVQSVRKMGKTKCSCFQHRVEHWQADMNNSSNLDSPLAILRLARNCSRPVIIHDCLGISRAACVIATELAICNIIKGPTYKRKTFLKRQLLFIHFLRLQRPFSVETPMQFIFIHRCVQRFFSKISGLARRMEEDYQKWLTERAERMFLDSLDSSVPGYRLLSPRVDPDLLRLVRRPPRPNSRREAPDCVGELPISLSPANVLFEVKVCSI</sequence>
<dbReference type="InterPro" id="IPR000242">
    <property type="entry name" value="PTP_cat"/>
</dbReference>
<proteinExistence type="predicted"/>
<dbReference type="Pfam" id="PF00102">
    <property type="entry name" value="Y_phosphatase"/>
    <property type="match status" value="1"/>
</dbReference>
<evidence type="ECO:0000256" key="1">
    <source>
        <dbReference type="SAM" id="SignalP"/>
    </source>
</evidence>
<dbReference type="GO" id="GO:0004725">
    <property type="term" value="F:protein tyrosine phosphatase activity"/>
    <property type="evidence" value="ECO:0007669"/>
    <property type="project" value="InterPro"/>
</dbReference>
<reference evidence="4" key="1">
    <citation type="submission" date="2017-02" db="UniProtKB">
        <authorList>
            <consortium name="WormBaseParasite"/>
        </authorList>
    </citation>
    <scope>IDENTIFICATION</scope>
</reference>
<dbReference type="InterPro" id="IPR029021">
    <property type="entry name" value="Prot-tyrosine_phosphatase-like"/>
</dbReference>
<feature type="signal peptide" evidence="1">
    <location>
        <begin position="1"/>
        <end position="20"/>
    </location>
</feature>
<dbReference type="AlphaFoldDB" id="A0A0N4WP60"/>
<dbReference type="PANTHER" id="PTHR46163">
    <property type="entry name" value="TYROSINE-PROTEIN PHOSPHATASE-RELATED"/>
    <property type="match status" value="1"/>
</dbReference>
<dbReference type="SUPFAM" id="SSF52799">
    <property type="entry name" value="(Phosphotyrosine protein) phosphatases II"/>
    <property type="match status" value="1"/>
</dbReference>
<dbReference type="PROSITE" id="PS50056">
    <property type="entry name" value="TYR_PHOSPHATASE_2"/>
    <property type="match status" value="1"/>
</dbReference>
<name>A0A0N4WP60_HAEPC</name>
<dbReference type="InterPro" id="IPR052782">
    <property type="entry name" value="Oocyte-zygote_transition_reg"/>
</dbReference>
<keyword evidence="1" id="KW-0732">Signal</keyword>
<protein>
    <submittedName>
        <fullName evidence="4">Tyrosine-protein phosphatase domain-containing protein</fullName>
    </submittedName>
</protein>
<dbReference type="WBParaSite" id="HPLM_0001312901-mRNA-1">
    <property type="protein sequence ID" value="HPLM_0001312901-mRNA-1"/>
    <property type="gene ID" value="HPLM_0001312901"/>
</dbReference>
<feature type="domain" description="Tyrosine-protein phosphatase" evidence="2">
    <location>
        <begin position="68"/>
        <end position="172"/>
    </location>
</feature>
<evidence type="ECO:0000259" key="3">
    <source>
        <dbReference type="PROSITE" id="PS50056"/>
    </source>
</evidence>
<dbReference type="InterPro" id="IPR000387">
    <property type="entry name" value="Tyr_Pase_dom"/>
</dbReference>